<dbReference type="Proteomes" id="UP000298781">
    <property type="component" value="Chromosome"/>
</dbReference>
<keyword evidence="1" id="KW-0472">Membrane</keyword>
<accession>A0A4D7B8P1</accession>
<dbReference type="InterPro" id="IPR007820">
    <property type="entry name" value="AbrB_fam"/>
</dbReference>
<dbReference type="OrthoDB" id="7157734at2"/>
<name>A0A4D7B8P1_9HYPH</name>
<feature type="transmembrane region" description="Helical" evidence="1">
    <location>
        <begin position="150"/>
        <end position="173"/>
    </location>
</feature>
<sequence length="367" mass="39146">MRYGIAQLAPSRFPYPRFALALLLGLAGGYIFSILKLPLPWMLGAMMFCTVAALTRAPVAAPAVIRPPMSAVIGVMLGSGFSPSVIAQIPQWLPTILGLVVFMVACGLTVVWYFRRIGGFDRTTAFFSGMPGGLVEMITYGEERGGDARVIALVHSARILMIVMTLPFAIQWIEGVSLNRAAGSVSMFDTPLVSEAWLVGCGLAGALLGHLLNLPAKTLLGPMLVSACVHLMGWSDFKPPFEIVNAAQLILGVAIGCRFAGTASRTVMRILALSVGSTVILLFWMTVFAVIVSRLSDFGVVTLALAYSPGGLAEMSLIAVALHAEVAFVAAHHIIRVFLVMISAPLAFRIANRLLGPEQRPARQPAE</sequence>
<gene>
    <name evidence="2" type="ORF">E8M01_33075</name>
</gene>
<dbReference type="KEGG" id="pstg:E8M01_33075"/>
<evidence type="ECO:0000313" key="2">
    <source>
        <dbReference type="EMBL" id="QCI69551.1"/>
    </source>
</evidence>
<feature type="transmembrane region" description="Helical" evidence="1">
    <location>
        <begin position="18"/>
        <end position="35"/>
    </location>
</feature>
<dbReference type="EMBL" id="CP039690">
    <property type="protein sequence ID" value="QCI69551.1"/>
    <property type="molecule type" value="Genomic_DNA"/>
</dbReference>
<feature type="transmembrane region" description="Helical" evidence="1">
    <location>
        <begin position="193"/>
        <end position="212"/>
    </location>
</feature>
<evidence type="ECO:0000313" key="3">
    <source>
        <dbReference type="Proteomes" id="UP000298781"/>
    </source>
</evidence>
<dbReference type="PIRSF" id="PIRSF038991">
    <property type="entry name" value="Protein_AbrB"/>
    <property type="match status" value="1"/>
</dbReference>
<keyword evidence="1" id="KW-1133">Transmembrane helix</keyword>
<keyword evidence="3" id="KW-1185">Reference proteome</keyword>
<dbReference type="NCBIfam" id="TIGR03082">
    <property type="entry name" value="Gneg_AbrB_dup"/>
    <property type="match status" value="2"/>
</dbReference>
<dbReference type="AlphaFoldDB" id="A0A4D7B8P1"/>
<evidence type="ECO:0000256" key="1">
    <source>
        <dbReference type="SAM" id="Phobius"/>
    </source>
</evidence>
<dbReference type="GO" id="GO:0016020">
    <property type="term" value="C:membrane"/>
    <property type="evidence" value="ECO:0007669"/>
    <property type="project" value="InterPro"/>
</dbReference>
<feature type="transmembrane region" description="Helical" evidence="1">
    <location>
        <begin position="95"/>
        <end position="114"/>
    </location>
</feature>
<feature type="transmembrane region" description="Helical" evidence="1">
    <location>
        <begin position="71"/>
        <end position="89"/>
    </location>
</feature>
<dbReference type="PANTHER" id="PTHR38457">
    <property type="entry name" value="REGULATOR ABRB-RELATED"/>
    <property type="match status" value="1"/>
</dbReference>
<reference evidence="2 3" key="1">
    <citation type="submission" date="2019-04" db="EMBL/GenBank/DDBJ databases">
        <title>Phreatobacter aquaticus sp. nov.</title>
        <authorList>
            <person name="Choi A."/>
        </authorList>
    </citation>
    <scope>NUCLEOTIDE SEQUENCE [LARGE SCALE GENOMIC DNA]</scope>
    <source>
        <strain evidence="2 3">KCTC 52518</strain>
    </source>
</reference>
<dbReference type="GO" id="GO:0010468">
    <property type="term" value="P:regulation of gene expression"/>
    <property type="evidence" value="ECO:0007669"/>
    <property type="project" value="InterPro"/>
</dbReference>
<dbReference type="Pfam" id="PF05145">
    <property type="entry name" value="AbrB"/>
    <property type="match status" value="1"/>
</dbReference>
<feature type="transmembrane region" description="Helical" evidence="1">
    <location>
        <begin position="270"/>
        <end position="292"/>
    </location>
</feature>
<keyword evidence="1" id="KW-0812">Transmembrane</keyword>
<dbReference type="PANTHER" id="PTHR38457:SF1">
    <property type="entry name" value="REGULATOR ABRB-RELATED"/>
    <property type="match status" value="1"/>
</dbReference>
<protein>
    <submittedName>
        <fullName evidence="2">AbrB family transcriptional regulator</fullName>
    </submittedName>
</protein>
<dbReference type="InterPro" id="IPR017516">
    <property type="entry name" value="AbrB_dup"/>
</dbReference>
<organism evidence="2 3">
    <name type="scientific">Phreatobacter stygius</name>
    <dbReference type="NCBI Taxonomy" id="1940610"/>
    <lineage>
        <taxon>Bacteria</taxon>
        <taxon>Pseudomonadati</taxon>
        <taxon>Pseudomonadota</taxon>
        <taxon>Alphaproteobacteria</taxon>
        <taxon>Hyphomicrobiales</taxon>
        <taxon>Phreatobacteraceae</taxon>
        <taxon>Phreatobacter</taxon>
    </lineage>
</organism>
<feature type="transmembrane region" description="Helical" evidence="1">
    <location>
        <begin position="41"/>
        <end position="59"/>
    </location>
</feature>
<proteinExistence type="predicted"/>